<reference evidence="6 7" key="1">
    <citation type="submission" date="2016-03" db="EMBL/GenBank/DDBJ databases">
        <title>Comparative genomics of Rickettsiella.</title>
        <authorList>
            <person name="Chandler C."/>
            <person name="Wang Y."/>
        </authorList>
    </citation>
    <scope>NUCLEOTIDE SEQUENCE [LARGE SCALE GENOMIC DNA]</scope>
    <source>
        <strain evidence="6 7">RCFS May 2013</strain>
    </source>
</reference>
<dbReference type="PANTHER" id="PTHR43353:SF5">
    <property type="entry name" value="SUCCINATE-SEMIALDEHYDE DEHYDROGENASE, MITOCHONDRIAL"/>
    <property type="match status" value="1"/>
</dbReference>
<dbReference type="PANTHER" id="PTHR43353">
    <property type="entry name" value="SUCCINATE-SEMIALDEHYDE DEHYDROGENASE, MITOCHONDRIAL"/>
    <property type="match status" value="1"/>
</dbReference>
<dbReference type="InterPro" id="IPR010102">
    <property type="entry name" value="Succ_semiAld_DH"/>
</dbReference>
<dbReference type="CDD" id="cd07103">
    <property type="entry name" value="ALDH_F5_SSADH_GabD"/>
    <property type="match status" value="1"/>
</dbReference>
<dbReference type="InterPro" id="IPR016163">
    <property type="entry name" value="Ald_DH_C"/>
</dbReference>
<feature type="domain" description="Aldehyde dehydrogenase" evidence="5">
    <location>
        <begin position="22"/>
        <end position="479"/>
    </location>
</feature>
<evidence type="ECO:0000256" key="3">
    <source>
        <dbReference type="PROSITE-ProRule" id="PRU10007"/>
    </source>
</evidence>
<evidence type="ECO:0000313" key="7">
    <source>
        <dbReference type="Proteomes" id="UP000183924"/>
    </source>
</evidence>
<dbReference type="Gene3D" id="3.40.605.10">
    <property type="entry name" value="Aldehyde Dehydrogenase, Chain A, domain 1"/>
    <property type="match status" value="1"/>
</dbReference>
<comment type="similarity">
    <text evidence="1 4">Belongs to the aldehyde dehydrogenase family.</text>
</comment>
<gene>
    <name evidence="6" type="primary">gabD</name>
    <name evidence="6" type="ORF">A1D18_03650</name>
</gene>
<dbReference type="FunFam" id="3.40.605.10:FF:000005">
    <property type="entry name" value="Succinate-semialdehyde dehydrogenase I"/>
    <property type="match status" value="1"/>
</dbReference>
<dbReference type="InterPro" id="IPR029510">
    <property type="entry name" value="Ald_DH_CS_GLU"/>
</dbReference>
<evidence type="ECO:0000313" key="6">
    <source>
        <dbReference type="EMBL" id="OIZ95200.1"/>
    </source>
</evidence>
<dbReference type="InterPro" id="IPR016162">
    <property type="entry name" value="Ald_DH_N"/>
</dbReference>
<evidence type="ECO:0000256" key="2">
    <source>
        <dbReference type="ARBA" id="ARBA00023002"/>
    </source>
</evidence>
<accession>A0A1J8NJ62</accession>
<dbReference type="PROSITE" id="PS00687">
    <property type="entry name" value="ALDEHYDE_DEHYDR_GLU"/>
    <property type="match status" value="1"/>
</dbReference>
<name>A0A1J8NJ62_9COXI</name>
<dbReference type="SUPFAM" id="SSF53720">
    <property type="entry name" value="ALDH-like"/>
    <property type="match status" value="1"/>
</dbReference>
<dbReference type="GO" id="GO:0009450">
    <property type="term" value="P:gamma-aminobutyric acid catabolic process"/>
    <property type="evidence" value="ECO:0007669"/>
    <property type="project" value="InterPro"/>
</dbReference>
<dbReference type="AlphaFoldDB" id="A0A1J8NJ62"/>
<dbReference type="Pfam" id="PF00171">
    <property type="entry name" value="Aldedh"/>
    <property type="match status" value="1"/>
</dbReference>
<evidence type="ECO:0000256" key="4">
    <source>
        <dbReference type="RuleBase" id="RU003345"/>
    </source>
</evidence>
<dbReference type="InterPro" id="IPR016161">
    <property type="entry name" value="Ald_DH/histidinol_DH"/>
</dbReference>
<dbReference type="InterPro" id="IPR015590">
    <property type="entry name" value="Aldehyde_DH_dom"/>
</dbReference>
<proteinExistence type="inferred from homology"/>
<organism evidence="6 7">
    <name type="scientific">Candidatus Rickettsiella isopodorum</name>
    <dbReference type="NCBI Taxonomy" id="1225476"/>
    <lineage>
        <taxon>Bacteria</taxon>
        <taxon>Pseudomonadati</taxon>
        <taxon>Pseudomonadota</taxon>
        <taxon>Gammaproteobacteria</taxon>
        <taxon>Legionellales</taxon>
        <taxon>Coxiellaceae</taxon>
        <taxon>Rickettsiella</taxon>
    </lineage>
</organism>
<dbReference type="Gene3D" id="3.40.309.10">
    <property type="entry name" value="Aldehyde Dehydrogenase, Chain A, domain 2"/>
    <property type="match status" value="1"/>
</dbReference>
<dbReference type="FunFam" id="3.40.605.10:FF:000026">
    <property type="entry name" value="Aldehyde dehydrogenase, putative"/>
    <property type="match status" value="1"/>
</dbReference>
<dbReference type="GO" id="GO:0005829">
    <property type="term" value="C:cytosol"/>
    <property type="evidence" value="ECO:0007669"/>
    <property type="project" value="TreeGrafter"/>
</dbReference>
<evidence type="ECO:0000256" key="1">
    <source>
        <dbReference type="ARBA" id="ARBA00009986"/>
    </source>
</evidence>
<dbReference type="STRING" id="1225476.A1D18_03650"/>
<dbReference type="NCBIfam" id="TIGR01780">
    <property type="entry name" value="SSADH"/>
    <property type="match status" value="1"/>
</dbReference>
<dbReference type="Proteomes" id="UP000183924">
    <property type="component" value="Unassembled WGS sequence"/>
</dbReference>
<keyword evidence="2 4" id="KW-0560">Oxidoreductase</keyword>
<dbReference type="InterPro" id="IPR050740">
    <property type="entry name" value="Aldehyde_DH_Superfamily"/>
</dbReference>
<feature type="active site" evidence="3">
    <location>
        <position position="256"/>
    </location>
</feature>
<dbReference type="EMBL" id="LUKY01000032">
    <property type="protein sequence ID" value="OIZ95200.1"/>
    <property type="molecule type" value="Genomic_DNA"/>
</dbReference>
<sequence length="484" mass="52766">MLHMKLNNASLFQQSCFINGKWIHAKKTIQVNNPATEENIGTVPDLETANVLDAIAAAAAAWPMWRSKTAVERGELLYRWYTLILENIDDLARLLTIEQGKPIREAKEEIRYGASFIQWFSEEGKRIYGDIIPAPLANQHLFVNKQSVGVVGAITPWNFPNAMITRKCAPALAAGCSIVLKPSGLTPFSALALAVLAEKAGIPPGVFNIVTGNSELIGTIFTDSSSIRKLSFTGSTAIGKLLMQKAANSVKKISLELGGNAPFIVFDDADINQAILGAIASKFRNSGQTCICTNRFYIHEKIYERFTKKLADAIQQLKVGNGLEDTVQIGPLINQAAVKKVEKHITDALHQGAELVCGGKIHTLGGSFFQPTLLKNCTATMLIAKEETFGPVAALFKFSEEKEVIDLANATEYGLAAYFYTKKVDRVIHVAQQLDYGIVGVNTGRASNEVAPFGGFKQSGIGREGSKYGIEDYLEIKYICLNTE</sequence>
<dbReference type="FunFam" id="3.40.309.10:FF:000004">
    <property type="entry name" value="Succinate-semialdehyde dehydrogenase I"/>
    <property type="match status" value="1"/>
</dbReference>
<dbReference type="GO" id="GO:0004777">
    <property type="term" value="F:succinate-semialdehyde dehydrogenase (NAD+) activity"/>
    <property type="evidence" value="ECO:0007669"/>
    <property type="project" value="TreeGrafter"/>
</dbReference>
<evidence type="ECO:0000259" key="5">
    <source>
        <dbReference type="Pfam" id="PF00171"/>
    </source>
</evidence>
<protein>
    <submittedName>
        <fullName evidence="6">NAD-dependent succinate-semialdehyde dehydrogenase</fullName>
    </submittedName>
</protein>
<dbReference type="PROSITE" id="PS00070">
    <property type="entry name" value="ALDEHYDE_DEHYDR_CYS"/>
    <property type="match status" value="1"/>
</dbReference>
<keyword evidence="7" id="KW-1185">Reference proteome</keyword>
<comment type="caution">
    <text evidence="6">The sequence shown here is derived from an EMBL/GenBank/DDBJ whole genome shotgun (WGS) entry which is preliminary data.</text>
</comment>
<dbReference type="InterPro" id="IPR016160">
    <property type="entry name" value="Ald_DH_CS_CYS"/>
</dbReference>